<comment type="caution">
    <text evidence="2">The sequence shown here is derived from an EMBL/GenBank/DDBJ whole genome shotgun (WGS) entry which is preliminary data.</text>
</comment>
<keyword evidence="1" id="KW-1133">Transmembrane helix</keyword>
<feature type="transmembrane region" description="Helical" evidence="1">
    <location>
        <begin position="190"/>
        <end position="212"/>
    </location>
</feature>
<reference evidence="2" key="1">
    <citation type="submission" date="2020-11" db="EMBL/GenBank/DDBJ databases">
        <authorList>
            <consortium name="DOE Joint Genome Institute"/>
            <person name="Ahrendt S."/>
            <person name="Riley R."/>
            <person name="Andreopoulos W."/>
            <person name="Labutti K."/>
            <person name="Pangilinan J."/>
            <person name="Ruiz-Duenas F.J."/>
            <person name="Barrasa J.M."/>
            <person name="Sanchez-Garcia M."/>
            <person name="Camarero S."/>
            <person name="Miyauchi S."/>
            <person name="Serrano A."/>
            <person name="Linde D."/>
            <person name="Babiker R."/>
            <person name="Drula E."/>
            <person name="Ayuso-Fernandez I."/>
            <person name="Pacheco R."/>
            <person name="Padilla G."/>
            <person name="Ferreira P."/>
            <person name="Barriuso J."/>
            <person name="Kellner H."/>
            <person name="Castanera R."/>
            <person name="Alfaro M."/>
            <person name="Ramirez L."/>
            <person name="Pisabarro A.G."/>
            <person name="Kuo A."/>
            <person name="Tritt A."/>
            <person name="Lipzen A."/>
            <person name="He G."/>
            <person name="Yan M."/>
            <person name="Ng V."/>
            <person name="Cullen D."/>
            <person name="Martin F."/>
            <person name="Rosso M.-N."/>
            <person name="Henrissat B."/>
            <person name="Hibbett D."/>
            <person name="Martinez A.T."/>
            <person name="Grigoriev I.V."/>
        </authorList>
    </citation>
    <scope>NUCLEOTIDE SEQUENCE</scope>
    <source>
        <strain evidence="2">CBS 247.69</strain>
    </source>
</reference>
<gene>
    <name evidence="2" type="ORF">BDZ94DRAFT_1316655</name>
</gene>
<dbReference type="EMBL" id="MU150229">
    <property type="protein sequence ID" value="KAF9469470.1"/>
    <property type="molecule type" value="Genomic_DNA"/>
</dbReference>
<feature type="transmembrane region" description="Helical" evidence="1">
    <location>
        <begin position="115"/>
        <end position="135"/>
    </location>
</feature>
<keyword evidence="1" id="KW-0812">Transmembrane</keyword>
<protein>
    <submittedName>
        <fullName evidence="2">Uncharacterized protein</fullName>
    </submittedName>
</protein>
<keyword evidence="3" id="KW-1185">Reference proteome</keyword>
<evidence type="ECO:0000256" key="1">
    <source>
        <dbReference type="SAM" id="Phobius"/>
    </source>
</evidence>
<sequence>MASSNKTLSDAAVLAGFGQVAISNIVQSSGYTLFYGMFAIIYIQSLVTYFKTSHPSPARLRMLLICTFTFFLATAREVTLLGGLGITIHSKLIEHQDLPLADKSRFSAGPLKKQAMVAVLAGNLSIIISDSIVVWRAFILLQRRRLLITLPLLTLLGTTASFFALFGLILTGGNMHGTTTSAVLVSKLGAAELSLSLITNVVTTAFIGYVFWIHRKDMIVGLRNHRPTQGERVLAMLVESGVVFCLPQAIYFILGIFPAFEKAGSGGLYAQLVFEAIYFGFAAMYPTVVIALVNSHQTFDHMYLSDTSLTVMQQHIEPDCMTTLQFTTSSSATSVGTI</sequence>
<evidence type="ECO:0000313" key="3">
    <source>
        <dbReference type="Proteomes" id="UP000807353"/>
    </source>
</evidence>
<organism evidence="2 3">
    <name type="scientific">Collybia nuda</name>
    <dbReference type="NCBI Taxonomy" id="64659"/>
    <lineage>
        <taxon>Eukaryota</taxon>
        <taxon>Fungi</taxon>
        <taxon>Dikarya</taxon>
        <taxon>Basidiomycota</taxon>
        <taxon>Agaricomycotina</taxon>
        <taxon>Agaricomycetes</taxon>
        <taxon>Agaricomycetidae</taxon>
        <taxon>Agaricales</taxon>
        <taxon>Tricholomatineae</taxon>
        <taxon>Clitocybaceae</taxon>
        <taxon>Collybia</taxon>
    </lineage>
</organism>
<dbReference type="AlphaFoldDB" id="A0A9P5YIX0"/>
<feature type="transmembrane region" description="Helical" evidence="1">
    <location>
        <begin position="62"/>
        <end position="88"/>
    </location>
</feature>
<dbReference type="Proteomes" id="UP000807353">
    <property type="component" value="Unassembled WGS sequence"/>
</dbReference>
<name>A0A9P5YIX0_9AGAR</name>
<evidence type="ECO:0000313" key="2">
    <source>
        <dbReference type="EMBL" id="KAF9469470.1"/>
    </source>
</evidence>
<feature type="transmembrane region" description="Helical" evidence="1">
    <location>
        <begin position="233"/>
        <end position="257"/>
    </location>
</feature>
<accession>A0A9P5YIX0</accession>
<feature type="transmembrane region" description="Helical" evidence="1">
    <location>
        <begin position="147"/>
        <end position="170"/>
    </location>
</feature>
<dbReference type="OrthoDB" id="3174319at2759"/>
<proteinExistence type="predicted"/>
<keyword evidence="1" id="KW-0472">Membrane</keyword>
<feature type="transmembrane region" description="Helical" evidence="1">
    <location>
        <begin position="269"/>
        <end position="293"/>
    </location>
</feature>